<dbReference type="GO" id="GO:0005829">
    <property type="term" value="C:cytosol"/>
    <property type="evidence" value="ECO:0007669"/>
    <property type="project" value="TreeGrafter"/>
</dbReference>
<evidence type="ECO:0000256" key="9">
    <source>
        <dbReference type="ARBA" id="ARBA00023679"/>
    </source>
</evidence>
<dbReference type="EC" id="3.6.1.22" evidence="4"/>
<evidence type="ECO:0000256" key="8">
    <source>
        <dbReference type="ARBA" id="ARBA00023027"/>
    </source>
</evidence>
<dbReference type="AlphaFoldDB" id="A0A1I5TN42"/>
<comment type="cofactor">
    <cofactor evidence="1">
        <name>Mg(2+)</name>
        <dbReference type="ChEBI" id="CHEBI:18420"/>
    </cofactor>
</comment>
<proteinExistence type="inferred from homology"/>
<dbReference type="SUPFAM" id="SSF109604">
    <property type="entry name" value="HD-domain/PDEase-like"/>
    <property type="match status" value="1"/>
</dbReference>
<comment type="catalytic activity">
    <reaction evidence="9">
        <text>a 5'-end NAD(+)-phospho-ribonucleoside in mRNA + H2O = a 5'-end phospho-adenosine-phospho-ribonucleoside in mRNA + beta-nicotinamide D-ribonucleotide + 2 H(+)</text>
        <dbReference type="Rhea" id="RHEA:60876"/>
        <dbReference type="Rhea" id="RHEA-COMP:15698"/>
        <dbReference type="Rhea" id="RHEA-COMP:15719"/>
        <dbReference type="ChEBI" id="CHEBI:14649"/>
        <dbReference type="ChEBI" id="CHEBI:15377"/>
        <dbReference type="ChEBI" id="CHEBI:15378"/>
        <dbReference type="ChEBI" id="CHEBI:144029"/>
        <dbReference type="ChEBI" id="CHEBI:144051"/>
    </reaction>
    <physiologicalReaction direction="left-to-right" evidence="9">
        <dbReference type="Rhea" id="RHEA:60877"/>
    </physiologicalReaction>
</comment>
<dbReference type="InterPro" id="IPR049734">
    <property type="entry name" value="NudC-like_C"/>
</dbReference>
<dbReference type="InterPro" id="IPR006674">
    <property type="entry name" value="HD_domain"/>
</dbReference>
<reference evidence="13" key="1">
    <citation type="submission" date="2016-10" db="EMBL/GenBank/DDBJ databases">
        <authorList>
            <person name="Varghese N."/>
            <person name="Submissions S."/>
        </authorList>
    </citation>
    <scope>NUCLEOTIDE SEQUENCE [LARGE SCALE GENOMIC DNA]</scope>
    <source>
        <strain evidence="13">P18</strain>
    </source>
</reference>
<dbReference type="EMBL" id="FOXO01000009">
    <property type="protein sequence ID" value="SFP84455.1"/>
    <property type="molecule type" value="Genomic_DNA"/>
</dbReference>
<evidence type="ECO:0000256" key="7">
    <source>
        <dbReference type="ARBA" id="ARBA00022842"/>
    </source>
</evidence>
<evidence type="ECO:0000256" key="6">
    <source>
        <dbReference type="ARBA" id="ARBA00022801"/>
    </source>
</evidence>
<keyword evidence="7" id="KW-0460">Magnesium</keyword>
<evidence type="ECO:0000256" key="10">
    <source>
        <dbReference type="RuleBase" id="RU003476"/>
    </source>
</evidence>
<dbReference type="PRINTS" id="PR00502">
    <property type="entry name" value="NUDIXFAMILY"/>
</dbReference>
<dbReference type="Gene3D" id="3.90.79.10">
    <property type="entry name" value="Nucleoside Triphosphate Pyrophosphohydrolase"/>
    <property type="match status" value="1"/>
</dbReference>
<dbReference type="Proteomes" id="UP000182624">
    <property type="component" value="Unassembled WGS sequence"/>
</dbReference>
<evidence type="ECO:0000256" key="3">
    <source>
        <dbReference type="ARBA" id="ARBA00009595"/>
    </source>
</evidence>
<dbReference type="CDD" id="cd00077">
    <property type="entry name" value="HDc"/>
    <property type="match status" value="1"/>
</dbReference>
<dbReference type="InterPro" id="IPR015797">
    <property type="entry name" value="NUDIX_hydrolase-like_dom_sf"/>
</dbReference>
<evidence type="ECO:0000313" key="12">
    <source>
        <dbReference type="EMBL" id="SFP84455.1"/>
    </source>
</evidence>
<dbReference type="Pfam" id="PF00293">
    <property type="entry name" value="NUDIX"/>
    <property type="match status" value="1"/>
</dbReference>
<dbReference type="InterPro" id="IPR000086">
    <property type="entry name" value="NUDIX_hydrolase_dom"/>
</dbReference>
<dbReference type="SMART" id="SM00471">
    <property type="entry name" value="HDc"/>
    <property type="match status" value="1"/>
</dbReference>
<dbReference type="GO" id="GO:0035529">
    <property type="term" value="F:NADH pyrophosphatase activity"/>
    <property type="evidence" value="ECO:0007669"/>
    <property type="project" value="TreeGrafter"/>
</dbReference>
<dbReference type="InterPro" id="IPR020084">
    <property type="entry name" value="NUDIX_hydrolase_CS"/>
</dbReference>
<dbReference type="Pfam" id="PF01966">
    <property type="entry name" value="HD"/>
    <property type="match status" value="1"/>
</dbReference>
<dbReference type="PANTHER" id="PTHR42904:SF6">
    <property type="entry name" value="NAD-CAPPED RNA HYDROLASE NUDT12"/>
    <property type="match status" value="1"/>
</dbReference>
<feature type="domain" description="Nudix hydrolase" evidence="11">
    <location>
        <begin position="36"/>
        <end position="167"/>
    </location>
</feature>
<dbReference type="PROSITE" id="PS00893">
    <property type="entry name" value="NUDIX_BOX"/>
    <property type="match status" value="1"/>
</dbReference>
<keyword evidence="13" id="KW-1185">Reference proteome</keyword>
<dbReference type="PANTHER" id="PTHR42904">
    <property type="entry name" value="NUDIX HYDROLASE, NUDC SUBFAMILY"/>
    <property type="match status" value="1"/>
</dbReference>
<protein>
    <recommendedName>
        <fullName evidence="4">NAD(+) diphosphatase</fullName>
        <ecNumber evidence="4">3.6.1.22</ecNumber>
    </recommendedName>
</protein>
<evidence type="ECO:0000259" key="11">
    <source>
        <dbReference type="PROSITE" id="PS51462"/>
    </source>
</evidence>
<dbReference type="GO" id="GO:0019677">
    <property type="term" value="P:NAD+ catabolic process"/>
    <property type="evidence" value="ECO:0007669"/>
    <property type="project" value="TreeGrafter"/>
</dbReference>
<keyword evidence="8" id="KW-0520">NAD</keyword>
<name>A0A1I5TN42_9FIRM</name>
<organism evidence="12 13">
    <name type="scientific">Butyrivibrio proteoclasticus</name>
    <dbReference type="NCBI Taxonomy" id="43305"/>
    <lineage>
        <taxon>Bacteria</taxon>
        <taxon>Bacillati</taxon>
        <taxon>Bacillota</taxon>
        <taxon>Clostridia</taxon>
        <taxon>Lachnospirales</taxon>
        <taxon>Lachnospiraceae</taxon>
        <taxon>Butyrivibrio</taxon>
    </lineage>
</organism>
<comment type="similarity">
    <text evidence="3">Belongs to the Nudix hydrolase family. NudC subfamily.</text>
</comment>
<evidence type="ECO:0000256" key="5">
    <source>
        <dbReference type="ARBA" id="ARBA00022723"/>
    </source>
</evidence>
<keyword evidence="5" id="KW-0479">Metal-binding</keyword>
<dbReference type="SUPFAM" id="SSF55811">
    <property type="entry name" value="Nudix"/>
    <property type="match status" value="1"/>
</dbReference>
<dbReference type="InterPro" id="IPR003607">
    <property type="entry name" value="HD/PDEase_dom"/>
</dbReference>
<dbReference type="InterPro" id="IPR020476">
    <property type="entry name" value="Nudix_hydrolase"/>
</dbReference>
<evidence type="ECO:0000313" key="13">
    <source>
        <dbReference type="Proteomes" id="UP000182624"/>
    </source>
</evidence>
<accession>A0A1I5TN42</accession>
<evidence type="ECO:0000256" key="2">
    <source>
        <dbReference type="ARBA" id="ARBA00001947"/>
    </source>
</evidence>
<evidence type="ECO:0000256" key="4">
    <source>
        <dbReference type="ARBA" id="ARBA00012381"/>
    </source>
</evidence>
<dbReference type="GO" id="GO:0046872">
    <property type="term" value="F:metal ion binding"/>
    <property type="evidence" value="ECO:0007669"/>
    <property type="project" value="UniProtKB-KW"/>
</dbReference>
<dbReference type="GO" id="GO:0006742">
    <property type="term" value="P:NADP+ catabolic process"/>
    <property type="evidence" value="ECO:0007669"/>
    <property type="project" value="TreeGrafter"/>
</dbReference>
<evidence type="ECO:0000256" key="1">
    <source>
        <dbReference type="ARBA" id="ARBA00001946"/>
    </source>
</evidence>
<keyword evidence="6 10" id="KW-0378">Hydrolase</keyword>
<gene>
    <name evidence="12" type="ORF">SAMN04487928_109120</name>
</gene>
<dbReference type="CDD" id="cd03429">
    <property type="entry name" value="NUDIX_NADH_pyrophosphatase_Nudt13"/>
    <property type="match status" value="1"/>
</dbReference>
<dbReference type="InterPro" id="IPR050241">
    <property type="entry name" value="NAD-cap_RNA_hydrolase_NudC"/>
</dbReference>
<sequence>MKFKYCAECGHELHDIRLGDDDCRICPSCKRIYGNNPLPVVEVLVVNEFNEILLLKQNYISEDKWTVVSGYMTEGETIEEAVAREVKEETGQTVTGYQYVSSYYFEPKGLIMIGFIAYVEKAPFAESCEVDDLKWYKITEIEDVIARENNCSGMHFDMCKKYLKMYPTREEAEQLIIDAEKCNPGKWVTHSRITAHCAERIAQYSGMDADKAYVLGLLHDIGRKFGVFHLRHVSEGYKYMMSLGYEDVARICLTHSFNQDKIEAYVGNFDTSEEDTELIRIKLKETVQDDYDKLIELCDAIAGAEGVMDIIDRMNDVKSRYGSYDPDKWQTNLNLKEYFEKKMGLDLYVAVDKENYKPSL</sequence>
<dbReference type="RefSeq" id="WP_242949363.1">
    <property type="nucleotide sequence ID" value="NZ_FOXO01000009.1"/>
</dbReference>
<dbReference type="Gene3D" id="1.10.3210.10">
    <property type="entry name" value="Hypothetical protein af1432"/>
    <property type="match status" value="1"/>
</dbReference>
<dbReference type="PROSITE" id="PS51462">
    <property type="entry name" value="NUDIX"/>
    <property type="match status" value="1"/>
</dbReference>
<comment type="cofactor">
    <cofactor evidence="2">
        <name>Zn(2+)</name>
        <dbReference type="ChEBI" id="CHEBI:29105"/>
    </cofactor>
</comment>